<dbReference type="WBParaSite" id="ACRNAN_scaffold5365.g9234.t1">
    <property type="protein sequence ID" value="ACRNAN_scaffold5365.g9234.t1"/>
    <property type="gene ID" value="ACRNAN_scaffold5365.g9234"/>
</dbReference>
<name>A0A914E270_9BILA</name>
<accession>A0A914E270</accession>
<keyword evidence="1" id="KW-0175">Coiled coil</keyword>
<proteinExistence type="predicted"/>
<feature type="coiled-coil region" evidence="1">
    <location>
        <begin position="65"/>
        <end position="120"/>
    </location>
</feature>
<dbReference type="AlphaFoldDB" id="A0A914E270"/>
<keyword evidence="3" id="KW-1185">Reference proteome</keyword>
<evidence type="ECO:0000313" key="3">
    <source>
        <dbReference type="Proteomes" id="UP000887540"/>
    </source>
</evidence>
<sequence>MSSQDQYPIKRVRVGSFETPTPGVPLITNVPLHTSDGRVIDSTVSDARVLDSNNDEYDMTIEQPEDEHKGILDNLKETVVELKDKITGNTPAKKAYHNEVKYAKKELKELKKEHKYMEEAEVYAEKGAKKASKYAMKAEKFLEKERAAAEKAAKYHQKAHDNEARLHECRDAHILRAAELMHDAESRLQEAH</sequence>
<reference evidence="4" key="1">
    <citation type="submission" date="2022-11" db="UniProtKB">
        <authorList>
            <consortium name="WormBaseParasite"/>
        </authorList>
    </citation>
    <scope>IDENTIFICATION</scope>
</reference>
<evidence type="ECO:0000256" key="1">
    <source>
        <dbReference type="SAM" id="Coils"/>
    </source>
</evidence>
<dbReference type="Proteomes" id="UP000887540">
    <property type="component" value="Unplaced"/>
</dbReference>
<evidence type="ECO:0000256" key="2">
    <source>
        <dbReference type="SAM" id="MobiDB-lite"/>
    </source>
</evidence>
<organism evidence="3 4">
    <name type="scientific">Acrobeloides nanus</name>
    <dbReference type="NCBI Taxonomy" id="290746"/>
    <lineage>
        <taxon>Eukaryota</taxon>
        <taxon>Metazoa</taxon>
        <taxon>Ecdysozoa</taxon>
        <taxon>Nematoda</taxon>
        <taxon>Chromadorea</taxon>
        <taxon>Rhabditida</taxon>
        <taxon>Tylenchina</taxon>
        <taxon>Cephalobomorpha</taxon>
        <taxon>Cephaloboidea</taxon>
        <taxon>Cephalobidae</taxon>
        <taxon>Acrobeloides</taxon>
    </lineage>
</organism>
<protein>
    <submittedName>
        <fullName evidence="4">Uncharacterized protein</fullName>
    </submittedName>
</protein>
<feature type="region of interest" description="Disordered" evidence="2">
    <location>
        <begin position="1"/>
        <end position="24"/>
    </location>
</feature>
<evidence type="ECO:0000313" key="4">
    <source>
        <dbReference type="WBParaSite" id="ACRNAN_scaffold5365.g9234.t1"/>
    </source>
</evidence>